<dbReference type="InterPro" id="IPR013922">
    <property type="entry name" value="Cyclin_PHO80-like"/>
</dbReference>
<evidence type="ECO:0000313" key="3">
    <source>
        <dbReference type="EMBL" id="CAG8465541.1"/>
    </source>
</evidence>
<dbReference type="AlphaFoldDB" id="A0A9N8VT15"/>
<dbReference type="OrthoDB" id="10250320at2759"/>
<dbReference type="GO" id="GO:0016538">
    <property type="term" value="F:cyclin-dependent protein serine/threonine kinase regulator activity"/>
    <property type="evidence" value="ECO:0007669"/>
    <property type="project" value="TreeGrafter"/>
</dbReference>
<feature type="compositionally biased region" description="Polar residues" evidence="1">
    <location>
        <begin position="252"/>
        <end position="267"/>
    </location>
</feature>
<evidence type="ECO:0000256" key="1">
    <source>
        <dbReference type="SAM" id="MobiDB-lite"/>
    </source>
</evidence>
<sequence length="267" mass="30773">MDTTDAALKFLVSGPITLPMIAYVAQKAAEVIPCDPLPINKRQDQSKNISRNVGEDDYQPLPPLISFIQRLVVKSNVSTATFLTTVVYLARLKNKLPKLARDLVTPRRPKNQWGLYKRIRMHCTRHRVFLATLIVSSKYLNDSSPRNKYWARFSGVYSVSKVNLMERQLLSLLDYDLRIHKSDLDLHLGPLLKLMPRLNFNLHASIRPDPPQRVPSLKHHQRSASHPVNNHQKTSYPRLQIYTSPHGRTPPRRQNSYQSRVLNQSEM</sequence>
<accession>A0A9N8VT15</accession>
<proteinExistence type="predicted"/>
<organism evidence="3 4">
    <name type="scientific">Cetraspora pellucida</name>
    <dbReference type="NCBI Taxonomy" id="1433469"/>
    <lineage>
        <taxon>Eukaryota</taxon>
        <taxon>Fungi</taxon>
        <taxon>Fungi incertae sedis</taxon>
        <taxon>Mucoromycota</taxon>
        <taxon>Glomeromycotina</taxon>
        <taxon>Glomeromycetes</taxon>
        <taxon>Diversisporales</taxon>
        <taxon>Gigasporaceae</taxon>
        <taxon>Cetraspora</taxon>
    </lineage>
</organism>
<gene>
    <name evidence="3" type="ORF">CPELLU_LOCUS825</name>
</gene>
<dbReference type="PANTHER" id="PTHR15615">
    <property type="match status" value="1"/>
</dbReference>
<reference evidence="3" key="1">
    <citation type="submission" date="2021-06" db="EMBL/GenBank/DDBJ databases">
        <authorList>
            <person name="Kallberg Y."/>
            <person name="Tangrot J."/>
            <person name="Rosling A."/>
        </authorList>
    </citation>
    <scope>NUCLEOTIDE SEQUENCE</scope>
    <source>
        <strain evidence="3">FL966</strain>
    </source>
</reference>
<keyword evidence="4" id="KW-1185">Reference proteome</keyword>
<dbReference type="Gene3D" id="1.10.472.10">
    <property type="entry name" value="Cyclin-like"/>
    <property type="match status" value="1"/>
</dbReference>
<name>A0A9N8VT15_9GLOM</name>
<evidence type="ECO:0000259" key="2">
    <source>
        <dbReference type="Pfam" id="PF00134"/>
    </source>
</evidence>
<dbReference type="GO" id="GO:0005634">
    <property type="term" value="C:nucleus"/>
    <property type="evidence" value="ECO:0007669"/>
    <property type="project" value="TreeGrafter"/>
</dbReference>
<dbReference type="InterPro" id="IPR006671">
    <property type="entry name" value="Cyclin_N"/>
</dbReference>
<evidence type="ECO:0000313" key="4">
    <source>
        <dbReference type="Proteomes" id="UP000789759"/>
    </source>
</evidence>
<dbReference type="Proteomes" id="UP000789759">
    <property type="component" value="Unassembled WGS sequence"/>
</dbReference>
<dbReference type="GO" id="GO:0000307">
    <property type="term" value="C:cyclin-dependent protein kinase holoenzyme complex"/>
    <property type="evidence" value="ECO:0007669"/>
    <property type="project" value="TreeGrafter"/>
</dbReference>
<dbReference type="Pfam" id="PF00134">
    <property type="entry name" value="Cyclin_N"/>
    <property type="match status" value="1"/>
</dbReference>
<feature type="compositionally biased region" description="Polar residues" evidence="1">
    <location>
        <begin position="224"/>
        <end position="243"/>
    </location>
</feature>
<dbReference type="CDD" id="cd20557">
    <property type="entry name" value="CYCLIN_ScPCL1-like"/>
    <property type="match status" value="1"/>
</dbReference>
<feature type="domain" description="Cyclin N-terminal" evidence="2">
    <location>
        <begin position="63"/>
        <end position="178"/>
    </location>
</feature>
<dbReference type="EMBL" id="CAJVQA010000270">
    <property type="protein sequence ID" value="CAG8465541.1"/>
    <property type="molecule type" value="Genomic_DNA"/>
</dbReference>
<dbReference type="PANTHER" id="PTHR15615:SF10">
    <property type="entry name" value="PHO85 CYCLIN-2-RELATED"/>
    <property type="match status" value="1"/>
</dbReference>
<feature type="region of interest" description="Disordered" evidence="1">
    <location>
        <begin position="206"/>
        <end position="267"/>
    </location>
</feature>
<dbReference type="SUPFAM" id="SSF47954">
    <property type="entry name" value="Cyclin-like"/>
    <property type="match status" value="1"/>
</dbReference>
<dbReference type="GO" id="GO:0019901">
    <property type="term" value="F:protein kinase binding"/>
    <property type="evidence" value="ECO:0007669"/>
    <property type="project" value="InterPro"/>
</dbReference>
<dbReference type="InterPro" id="IPR036915">
    <property type="entry name" value="Cyclin-like_sf"/>
</dbReference>
<protein>
    <submittedName>
        <fullName evidence="3">12893_t:CDS:1</fullName>
    </submittedName>
</protein>
<comment type="caution">
    <text evidence="3">The sequence shown here is derived from an EMBL/GenBank/DDBJ whole genome shotgun (WGS) entry which is preliminary data.</text>
</comment>